<name>A0A4Y3KBK7_CELUD</name>
<protein>
    <submittedName>
        <fullName evidence="2">Uncharacterized protein</fullName>
    </submittedName>
</protein>
<keyword evidence="1" id="KW-0812">Transmembrane</keyword>
<evidence type="ECO:0000256" key="1">
    <source>
        <dbReference type="SAM" id="Phobius"/>
    </source>
</evidence>
<keyword evidence="1" id="KW-1133">Transmembrane helix</keyword>
<keyword evidence="1" id="KW-0472">Membrane</keyword>
<feature type="transmembrane region" description="Helical" evidence="1">
    <location>
        <begin position="272"/>
        <end position="294"/>
    </location>
</feature>
<dbReference type="Proteomes" id="UP000315842">
    <property type="component" value="Unassembled WGS sequence"/>
</dbReference>
<feature type="transmembrane region" description="Helical" evidence="1">
    <location>
        <begin position="125"/>
        <end position="145"/>
    </location>
</feature>
<dbReference type="EMBL" id="BJLP01000026">
    <property type="protein sequence ID" value="GEA81322.1"/>
    <property type="molecule type" value="Genomic_DNA"/>
</dbReference>
<feature type="transmembrane region" description="Helical" evidence="1">
    <location>
        <begin position="46"/>
        <end position="68"/>
    </location>
</feature>
<keyword evidence="3" id="KW-1185">Reference proteome</keyword>
<feature type="transmembrane region" description="Helical" evidence="1">
    <location>
        <begin position="151"/>
        <end position="169"/>
    </location>
</feature>
<feature type="transmembrane region" description="Helical" evidence="1">
    <location>
        <begin position="181"/>
        <end position="202"/>
    </location>
</feature>
<reference evidence="2 3" key="1">
    <citation type="submission" date="2019-06" db="EMBL/GenBank/DDBJ databases">
        <title>Whole genome shotgun sequence of Cellulomonas uda NBRC 3747.</title>
        <authorList>
            <person name="Hosoyama A."/>
            <person name="Uohara A."/>
            <person name="Ohji S."/>
            <person name="Ichikawa N."/>
        </authorList>
    </citation>
    <scope>NUCLEOTIDE SEQUENCE [LARGE SCALE GENOMIC DNA]</scope>
    <source>
        <strain evidence="2 3">NBRC 3747</strain>
    </source>
</reference>
<sequence length="386" mass="39246">MPTVRLVLLLPAGVAMLAGLDAALTLLGLTAPVPSERLADVHGPLMVLGFVGTLVALERAVALAPATAGERARPWAWAAPALLGAGALLLVAPLPLAAGRVCLVAGSAVLVALYRAAWRRRADDAIAVQGLGALATVGAATLWAADVPVPHLAPWLVTFLVLTVVGERLELMRIAPVPAAAGRGVVAGACALVAGAALALVWPAVGSAVLGAALVGLVVLLARFDVARRTVRGTGLPRFMAVAMLGSFTWLAVAGGLWMVGGPTTSGPRYDALLHAVFLGFVMSMVMAHAPVILPAVLRRPLPYRPVMYVPLTLLHVTLLLRVLGDARDAAVVVQVAGVGNVVAVLTFVVVAVTSVLLGPPARPGARADRTPARSDAAAGALEVVA</sequence>
<proteinExistence type="predicted"/>
<feature type="transmembrane region" description="Helical" evidence="1">
    <location>
        <begin position="208"/>
        <end position="227"/>
    </location>
</feature>
<evidence type="ECO:0000313" key="3">
    <source>
        <dbReference type="Proteomes" id="UP000315842"/>
    </source>
</evidence>
<feature type="transmembrane region" description="Helical" evidence="1">
    <location>
        <begin position="330"/>
        <end position="358"/>
    </location>
</feature>
<organism evidence="2 3">
    <name type="scientific">Cellulomonas uda</name>
    <dbReference type="NCBI Taxonomy" id="1714"/>
    <lineage>
        <taxon>Bacteria</taxon>
        <taxon>Bacillati</taxon>
        <taxon>Actinomycetota</taxon>
        <taxon>Actinomycetes</taxon>
        <taxon>Micrococcales</taxon>
        <taxon>Cellulomonadaceae</taxon>
        <taxon>Cellulomonas</taxon>
    </lineage>
</organism>
<accession>A0A4Y3KBK7</accession>
<feature type="transmembrane region" description="Helical" evidence="1">
    <location>
        <begin position="98"/>
        <end position="118"/>
    </location>
</feature>
<dbReference type="AlphaFoldDB" id="A0A4Y3KBK7"/>
<comment type="caution">
    <text evidence="2">The sequence shown here is derived from an EMBL/GenBank/DDBJ whole genome shotgun (WGS) entry which is preliminary data.</text>
</comment>
<gene>
    <name evidence="2" type="ORF">CUD01_17660</name>
</gene>
<feature type="transmembrane region" description="Helical" evidence="1">
    <location>
        <begin position="239"/>
        <end position="260"/>
    </location>
</feature>
<evidence type="ECO:0000313" key="2">
    <source>
        <dbReference type="EMBL" id="GEA81322.1"/>
    </source>
</evidence>
<feature type="transmembrane region" description="Helical" evidence="1">
    <location>
        <begin position="75"/>
        <end position="92"/>
    </location>
</feature>